<protein>
    <submittedName>
        <fullName evidence="2">Uncharacterized protein</fullName>
    </submittedName>
</protein>
<feature type="region of interest" description="Disordered" evidence="1">
    <location>
        <begin position="1"/>
        <end position="73"/>
    </location>
</feature>
<feature type="compositionally biased region" description="Basic and acidic residues" evidence="1">
    <location>
        <begin position="239"/>
        <end position="250"/>
    </location>
</feature>
<name>A0A8H3EW79_9LECA</name>
<dbReference type="OrthoDB" id="5391950at2759"/>
<comment type="caution">
    <text evidence="2">The sequence shown here is derived from an EMBL/GenBank/DDBJ whole genome shotgun (WGS) entry which is preliminary data.</text>
</comment>
<keyword evidence="3" id="KW-1185">Reference proteome</keyword>
<feature type="compositionally biased region" description="Basic and acidic residues" evidence="1">
    <location>
        <begin position="46"/>
        <end position="58"/>
    </location>
</feature>
<evidence type="ECO:0000313" key="3">
    <source>
        <dbReference type="Proteomes" id="UP000664169"/>
    </source>
</evidence>
<evidence type="ECO:0000313" key="2">
    <source>
        <dbReference type="EMBL" id="CAF9913744.1"/>
    </source>
</evidence>
<feature type="compositionally biased region" description="Polar residues" evidence="1">
    <location>
        <begin position="96"/>
        <end position="112"/>
    </location>
</feature>
<dbReference type="AlphaFoldDB" id="A0A8H3EW79"/>
<feature type="compositionally biased region" description="Basic and acidic residues" evidence="1">
    <location>
        <begin position="28"/>
        <end position="39"/>
    </location>
</feature>
<feature type="region of interest" description="Disordered" evidence="1">
    <location>
        <begin position="151"/>
        <end position="277"/>
    </location>
</feature>
<gene>
    <name evidence="2" type="ORF">GOMPHAMPRED_008014</name>
</gene>
<dbReference type="EMBL" id="CAJPDQ010000008">
    <property type="protein sequence ID" value="CAF9913744.1"/>
    <property type="molecule type" value="Genomic_DNA"/>
</dbReference>
<organism evidence="2 3">
    <name type="scientific">Gomphillus americanus</name>
    <dbReference type="NCBI Taxonomy" id="1940652"/>
    <lineage>
        <taxon>Eukaryota</taxon>
        <taxon>Fungi</taxon>
        <taxon>Dikarya</taxon>
        <taxon>Ascomycota</taxon>
        <taxon>Pezizomycotina</taxon>
        <taxon>Lecanoromycetes</taxon>
        <taxon>OSLEUM clade</taxon>
        <taxon>Ostropomycetidae</taxon>
        <taxon>Ostropales</taxon>
        <taxon>Graphidaceae</taxon>
        <taxon>Gomphilloideae</taxon>
        <taxon>Gomphillus</taxon>
    </lineage>
</organism>
<proteinExistence type="predicted"/>
<sequence>MDSSQSAKPSRLAVEPIFTPIASPKRKRDYDSDSDKSDHGNSAVRLRTELPSRPRVEESLSPTSPRTKVSRQLHDLKLNKPDLAFTAPLIAFGQTEQSNIDSSGTWNTSSPPTEFESEGSITIENPSHIQAFPSTPTLRPISVIEPIPLSPMPLPSPLPDSSSETKLIRTSPYTSTPPRKRSISPRRTDLTWSPSEITGGHDLDDSADDGQGINGIGFKPTPAIAYARSQRRKQQVAEWKTREAKEARQRRMDRRRKMSVGSPSQSSPGRRVRFVDA</sequence>
<dbReference type="Proteomes" id="UP000664169">
    <property type="component" value="Unassembled WGS sequence"/>
</dbReference>
<feature type="region of interest" description="Disordered" evidence="1">
    <location>
        <begin position="96"/>
        <end position="119"/>
    </location>
</feature>
<accession>A0A8H3EW79</accession>
<reference evidence="2" key="1">
    <citation type="submission" date="2021-03" db="EMBL/GenBank/DDBJ databases">
        <authorList>
            <person name="Tagirdzhanova G."/>
        </authorList>
    </citation>
    <scope>NUCLEOTIDE SEQUENCE</scope>
</reference>
<evidence type="ECO:0000256" key="1">
    <source>
        <dbReference type="SAM" id="MobiDB-lite"/>
    </source>
</evidence>